<accession>A0A6A5QPN9</accession>
<proteinExistence type="predicted"/>
<dbReference type="EMBL" id="ML979134">
    <property type="protein sequence ID" value="KAF1917701.1"/>
    <property type="molecule type" value="Genomic_DNA"/>
</dbReference>
<dbReference type="Proteomes" id="UP000800096">
    <property type="component" value="Unassembled WGS sequence"/>
</dbReference>
<evidence type="ECO:0000313" key="1">
    <source>
        <dbReference type="EMBL" id="KAF1917701.1"/>
    </source>
</evidence>
<reference evidence="1" key="1">
    <citation type="journal article" date="2020" name="Stud. Mycol.">
        <title>101 Dothideomycetes genomes: a test case for predicting lifestyles and emergence of pathogens.</title>
        <authorList>
            <person name="Haridas S."/>
            <person name="Albert R."/>
            <person name="Binder M."/>
            <person name="Bloem J."/>
            <person name="Labutti K."/>
            <person name="Salamov A."/>
            <person name="Andreopoulos B."/>
            <person name="Baker S."/>
            <person name="Barry K."/>
            <person name="Bills G."/>
            <person name="Bluhm B."/>
            <person name="Cannon C."/>
            <person name="Castanera R."/>
            <person name="Culley D."/>
            <person name="Daum C."/>
            <person name="Ezra D."/>
            <person name="Gonzalez J."/>
            <person name="Henrissat B."/>
            <person name="Kuo A."/>
            <person name="Liang C."/>
            <person name="Lipzen A."/>
            <person name="Lutzoni F."/>
            <person name="Magnuson J."/>
            <person name="Mondo S."/>
            <person name="Nolan M."/>
            <person name="Ohm R."/>
            <person name="Pangilinan J."/>
            <person name="Park H.-J."/>
            <person name="Ramirez L."/>
            <person name="Alfaro M."/>
            <person name="Sun H."/>
            <person name="Tritt A."/>
            <person name="Yoshinaga Y."/>
            <person name="Zwiers L.-H."/>
            <person name="Turgeon B."/>
            <person name="Goodwin S."/>
            <person name="Spatafora J."/>
            <person name="Crous P."/>
            <person name="Grigoriev I."/>
        </authorList>
    </citation>
    <scope>NUCLEOTIDE SEQUENCE</scope>
    <source>
        <strain evidence="1">HMLAC05119</strain>
    </source>
</reference>
<keyword evidence="2" id="KW-1185">Reference proteome</keyword>
<organism evidence="1 2">
    <name type="scientific">Ampelomyces quisqualis</name>
    <name type="common">Powdery mildew agent</name>
    <dbReference type="NCBI Taxonomy" id="50730"/>
    <lineage>
        <taxon>Eukaryota</taxon>
        <taxon>Fungi</taxon>
        <taxon>Dikarya</taxon>
        <taxon>Ascomycota</taxon>
        <taxon>Pezizomycotina</taxon>
        <taxon>Dothideomycetes</taxon>
        <taxon>Pleosporomycetidae</taxon>
        <taxon>Pleosporales</taxon>
        <taxon>Pleosporineae</taxon>
        <taxon>Phaeosphaeriaceae</taxon>
        <taxon>Ampelomyces</taxon>
    </lineage>
</organism>
<protein>
    <submittedName>
        <fullName evidence="1">Uncharacterized protein</fullName>
    </submittedName>
</protein>
<dbReference type="AlphaFoldDB" id="A0A6A5QPN9"/>
<evidence type="ECO:0000313" key="2">
    <source>
        <dbReference type="Proteomes" id="UP000800096"/>
    </source>
</evidence>
<name>A0A6A5QPN9_AMPQU</name>
<sequence length="173" mass="19918">MIFLLASQAIIKLTIEKPQRRRERKGHVTATCKLIQPCNQPVRALDEENNFRLACPARHTLLPIPSLPSLNIKPRYQPRSLHARTNNYLHGRTMHRGRITVNQRVRCIYAVLVMVIPYRLHTSQISFNSSKAKPAYPYIVAQSNAHPIHRTPRALVSALTTYLPTFLARVRRK</sequence>
<gene>
    <name evidence="1" type="ORF">BDU57DRAFT_514094</name>
</gene>